<dbReference type="PRINTS" id="PR00081">
    <property type="entry name" value="GDHRDH"/>
</dbReference>
<accession>A0A1X6NRS6</accession>
<organism evidence="4 5">
    <name type="scientific">Porphyra umbilicalis</name>
    <name type="common">Purple laver</name>
    <name type="synonym">Red alga</name>
    <dbReference type="NCBI Taxonomy" id="2786"/>
    <lineage>
        <taxon>Eukaryota</taxon>
        <taxon>Rhodophyta</taxon>
        <taxon>Bangiophyceae</taxon>
        <taxon>Bangiales</taxon>
        <taxon>Bangiaceae</taxon>
        <taxon>Porphyra</taxon>
    </lineage>
</organism>
<name>A0A1X6NRS6_PORUM</name>
<dbReference type="Gene3D" id="3.40.50.720">
    <property type="entry name" value="NAD(P)-binding Rossmann-like Domain"/>
    <property type="match status" value="1"/>
</dbReference>
<dbReference type="Pfam" id="PF00106">
    <property type="entry name" value="adh_short"/>
    <property type="match status" value="1"/>
</dbReference>
<dbReference type="PANTHER" id="PTHR43391">
    <property type="entry name" value="RETINOL DEHYDROGENASE-RELATED"/>
    <property type="match status" value="1"/>
</dbReference>
<dbReference type="OrthoDB" id="37659at2759"/>
<dbReference type="PANTHER" id="PTHR43391:SF14">
    <property type="entry name" value="DEHYDROGENASE_REDUCTASE SDR FAMILY PROTEIN 7-LIKE"/>
    <property type="match status" value="1"/>
</dbReference>
<sequence length="289" mass="30095">MAPKVALITGTNSGIGLHTAVQLCQAGYITYASVRSLSKAGALKKAAAAAGVANLLKIIEMDVGSDESVATVVNGLLSETDNVINVAIANAGYADFAPPEVASVAAFKSNMNVNFYGVVRLANAVLPAMRAARRGRFIATSSVVGLMGTPMKPVYVSTKFALEGYVESMAASYASVGIHFSLVEPGPVASEFMANSTGNVEAAPAELRSVANAYHTAFLRVMADPLPAEECAKYFLRAATDERPHLRYMAYEAMAPALGVKYSDLTGDKTLAVLTSISVPPTETSGGCE</sequence>
<reference evidence="4 5" key="1">
    <citation type="submission" date="2017-03" db="EMBL/GenBank/DDBJ databases">
        <title>WGS assembly of Porphyra umbilicalis.</title>
        <authorList>
            <person name="Brawley S.H."/>
            <person name="Blouin N.A."/>
            <person name="Ficko-Blean E."/>
            <person name="Wheeler G.L."/>
            <person name="Lohr M."/>
            <person name="Goodson H.V."/>
            <person name="Jenkins J.W."/>
            <person name="Blaby-Haas C.E."/>
            <person name="Helliwell K.E."/>
            <person name="Chan C."/>
            <person name="Marriage T."/>
            <person name="Bhattacharya D."/>
            <person name="Klein A.S."/>
            <person name="Badis Y."/>
            <person name="Brodie J."/>
            <person name="Cao Y."/>
            <person name="Collen J."/>
            <person name="Dittami S.M."/>
            <person name="Gachon C.M."/>
            <person name="Green B.R."/>
            <person name="Karpowicz S."/>
            <person name="Kim J.W."/>
            <person name="Kudahl U."/>
            <person name="Lin S."/>
            <person name="Michel G."/>
            <person name="Mittag M."/>
            <person name="Olson B.J."/>
            <person name="Pangilinan J."/>
            <person name="Peng Y."/>
            <person name="Qiu H."/>
            <person name="Shu S."/>
            <person name="Singer J.T."/>
            <person name="Smith A.G."/>
            <person name="Sprecher B.N."/>
            <person name="Wagner V."/>
            <person name="Wang W."/>
            <person name="Wang Z.-Y."/>
            <person name="Yan J."/>
            <person name="Yarish C."/>
            <person name="Zoeuner-Riek S."/>
            <person name="Zhuang Y."/>
            <person name="Zou Y."/>
            <person name="Lindquist E.A."/>
            <person name="Grimwood J."/>
            <person name="Barry K."/>
            <person name="Rokhsar D.S."/>
            <person name="Schmutz J."/>
            <person name="Stiller J.W."/>
            <person name="Grossman A.R."/>
            <person name="Prochnik S.E."/>
        </authorList>
    </citation>
    <scope>NUCLEOTIDE SEQUENCE [LARGE SCALE GENOMIC DNA]</scope>
    <source>
        <strain evidence="4">4086291</strain>
    </source>
</reference>
<dbReference type="PROSITE" id="PS00061">
    <property type="entry name" value="ADH_SHORT"/>
    <property type="match status" value="1"/>
</dbReference>
<proteinExistence type="inferred from homology"/>
<dbReference type="AlphaFoldDB" id="A0A1X6NRS6"/>
<dbReference type="InterPro" id="IPR020904">
    <property type="entry name" value="Sc_DH/Rdtase_CS"/>
</dbReference>
<evidence type="ECO:0000256" key="2">
    <source>
        <dbReference type="ARBA" id="ARBA00022857"/>
    </source>
</evidence>
<keyword evidence="3" id="KW-0560">Oxidoreductase</keyword>
<keyword evidence="2" id="KW-0521">NADP</keyword>
<dbReference type="InterPro" id="IPR036291">
    <property type="entry name" value="NAD(P)-bd_dom_sf"/>
</dbReference>
<dbReference type="GO" id="GO:0016491">
    <property type="term" value="F:oxidoreductase activity"/>
    <property type="evidence" value="ECO:0007669"/>
    <property type="project" value="UniProtKB-KW"/>
</dbReference>
<dbReference type="InterPro" id="IPR002347">
    <property type="entry name" value="SDR_fam"/>
</dbReference>
<evidence type="ECO:0000256" key="3">
    <source>
        <dbReference type="ARBA" id="ARBA00023002"/>
    </source>
</evidence>
<comment type="similarity">
    <text evidence="1">Belongs to the short-chain dehydrogenases/reductases (SDR) family.</text>
</comment>
<evidence type="ECO:0000313" key="5">
    <source>
        <dbReference type="Proteomes" id="UP000218209"/>
    </source>
</evidence>
<dbReference type="Proteomes" id="UP000218209">
    <property type="component" value="Unassembled WGS sequence"/>
</dbReference>
<dbReference type="EMBL" id="KV919149">
    <property type="protein sequence ID" value="OSX71287.1"/>
    <property type="molecule type" value="Genomic_DNA"/>
</dbReference>
<evidence type="ECO:0000256" key="1">
    <source>
        <dbReference type="ARBA" id="ARBA00006484"/>
    </source>
</evidence>
<protein>
    <submittedName>
        <fullName evidence="4">Uncharacterized protein</fullName>
    </submittedName>
</protein>
<evidence type="ECO:0000313" key="4">
    <source>
        <dbReference type="EMBL" id="OSX71287.1"/>
    </source>
</evidence>
<keyword evidence="5" id="KW-1185">Reference proteome</keyword>
<gene>
    <name evidence="4" type="ORF">BU14_0564s0007</name>
</gene>
<dbReference type="SUPFAM" id="SSF51735">
    <property type="entry name" value="NAD(P)-binding Rossmann-fold domains"/>
    <property type="match status" value="1"/>
</dbReference>